<evidence type="ECO:0000259" key="3">
    <source>
        <dbReference type="SMART" id="SM00322"/>
    </source>
</evidence>
<dbReference type="Proteomes" id="UP000247702">
    <property type="component" value="Unassembled WGS sequence"/>
</dbReference>
<dbReference type="GO" id="GO:0003723">
    <property type="term" value="F:RNA binding"/>
    <property type="evidence" value="ECO:0007669"/>
    <property type="project" value="UniProtKB-UniRule"/>
</dbReference>
<dbReference type="SMART" id="SM00322">
    <property type="entry name" value="KH"/>
    <property type="match status" value="1"/>
</dbReference>
<dbReference type="OrthoDB" id="752362at2759"/>
<name>A0A2Z6RBJ5_9GLOM</name>
<protein>
    <recommendedName>
        <fullName evidence="3">K Homology domain-containing protein</fullName>
    </recommendedName>
</protein>
<comment type="caution">
    <text evidence="4">The sequence shown here is derived from an EMBL/GenBank/DDBJ whole genome shotgun (WGS) entry which is preliminary data.</text>
</comment>
<organism evidence="4 6">
    <name type="scientific">Rhizophagus clarus</name>
    <dbReference type="NCBI Taxonomy" id="94130"/>
    <lineage>
        <taxon>Eukaryota</taxon>
        <taxon>Fungi</taxon>
        <taxon>Fungi incertae sedis</taxon>
        <taxon>Mucoromycota</taxon>
        <taxon>Glomeromycotina</taxon>
        <taxon>Glomeromycetes</taxon>
        <taxon>Glomerales</taxon>
        <taxon>Glomeraceae</taxon>
        <taxon>Rhizophagus</taxon>
    </lineage>
</organism>
<feature type="domain" description="K Homology" evidence="3">
    <location>
        <begin position="4"/>
        <end position="80"/>
    </location>
</feature>
<dbReference type="Pfam" id="PF00013">
    <property type="entry name" value="KH_1"/>
    <property type="match status" value="1"/>
</dbReference>
<dbReference type="PROSITE" id="PS50084">
    <property type="entry name" value="KH_TYPE_1"/>
    <property type="match status" value="1"/>
</dbReference>
<evidence type="ECO:0000256" key="1">
    <source>
        <dbReference type="PROSITE-ProRule" id="PRU00117"/>
    </source>
</evidence>
<evidence type="ECO:0000313" key="4">
    <source>
        <dbReference type="EMBL" id="GBB99300.1"/>
    </source>
</evidence>
<dbReference type="InterPro" id="IPR004087">
    <property type="entry name" value="KH_dom"/>
</dbReference>
<evidence type="ECO:0000256" key="2">
    <source>
        <dbReference type="SAM" id="Coils"/>
    </source>
</evidence>
<accession>A0A2Z6RBJ5</accession>
<dbReference type="InterPro" id="IPR036612">
    <property type="entry name" value="KH_dom_type_1_sf"/>
</dbReference>
<dbReference type="Proteomes" id="UP000615446">
    <property type="component" value="Unassembled WGS sequence"/>
</dbReference>
<dbReference type="AlphaFoldDB" id="A0A2Z6RBJ5"/>
<evidence type="ECO:0000313" key="5">
    <source>
        <dbReference type="EMBL" id="GES84545.1"/>
    </source>
</evidence>
<feature type="coiled-coil region" evidence="2">
    <location>
        <begin position="61"/>
        <end position="88"/>
    </location>
</feature>
<reference evidence="4 6" key="1">
    <citation type="submission" date="2017-11" db="EMBL/GenBank/DDBJ databases">
        <title>The genome of Rhizophagus clarus HR1 reveals common genetic basis of auxotrophy among arbuscular mycorrhizal fungi.</title>
        <authorList>
            <person name="Kobayashi Y."/>
        </authorList>
    </citation>
    <scope>NUCLEOTIDE SEQUENCE [LARGE SCALE GENOMIC DNA]</scope>
    <source>
        <strain evidence="4 6">HR1</strain>
    </source>
</reference>
<dbReference type="Gene3D" id="3.30.1370.10">
    <property type="entry name" value="K Homology domain, type 1"/>
    <property type="match status" value="1"/>
</dbReference>
<proteinExistence type="predicted"/>
<keyword evidence="2" id="KW-0175">Coiled coil</keyword>
<keyword evidence="1" id="KW-0694">RNA-binding</keyword>
<sequence>MKKQTQSLSIPIPQHIEIGKLIGREGRNLKPIAERTGTYIYVDTKTNPAQIKIHINKKKVYSSFENRINDARNQLNDLIKNIPQSESRSLINNNEYNEQVEEQNVKTTPITTTTNILNEDLPEKFSQTNFKERHNKDTNKKLPISDDRMCWYGVDCKKNFCRFTHPQSQYVDHHLISKYKKEIETKKHRRDFKKESRIFINNYRNRELLKKFLKLRNM</sequence>
<gene>
    <name evidence="5" type="ORF">RCL2_001166000</name>
    <name evidence="4" type="ORF">RclHR1_03480004</name>
</gene>
<dbReference type="EMBL" id="BEXD01002757">
    <property type="protein sequence ID" value="GBB99300.1"/>
    <property type="molecule type" value="Genomic_DNA"/>
</dbReference>
<dbReference type="InterPro" id="IPR004088">
    <property type="entry name" value="KH_dom_type_1"/>
</dbReference>
<dbReference type="SUPFAM" id="SSF54791">
    <property type="entry name" value="Eukaryotic type KH-domain (KH-domain type I)"/>
    <property type="match status" value="1"/>
</dbReference>
<dbReference type="EMBL" id="BLAL01000080">
    <property type="protein sequence ID" value="GES84545.1"/>
    <property type="molecule type" value="Genomic_DNA"/>
</dbReference>
<reference evidence="5" key="2">
    <citation type="submission" date="2019-10" db="EMBL/GenBank/DDBJ databases">
        <title>Conservation and host-specific expression of non-tandemly repeated heterogenous ribosome RNA gene in arbuscular mycorrhizal fungi.</title>
        <authorList>
            <person name="Maeda T."/>
            <person name="Kobayashi Y."/>
            <person name="Nakagawa T."/>
            <person name="Ezawa T."/>
            <person name="Yamaguchi K."/>
            <person name="Bino T."/>
            <person name="Nishimoto Y."/>
            <person name="Shigenobu S."/>
            <person name="Kawaguchi M."/>
        </authorList>
    </citation>
    <scope>NUCLEOTIDE SEQUENCE</scope>
    <source>
        <strain evidence="5">HR1</strain>
    </source>
</reference>
<evidence type="ECO:0000313" key="6">
    <source>
        <dbReference type="Proteomes" id="UP000247702"/>
    </source>
</evidence>
<keyword evidence="6" id="KW-1185">Reference proteome</keyword>